<evidence type="ECO:0000313" key="13">
    <source>
        <dbReference type="Proteomes" id="UP000249254"/>
    </source>
</evidence>
<dbReference type="InterPro" id="IPR049278">
    <property type="entry name" value="MS_channel_C"/>
</dbReference>
<dbReference type="InterPro" id="IPR011066">
    <property type="entry name" value="MscS_channel_C_sf"/>
</dbReference>
<comment type="caution">
    <text evidence="7">Lacks conserved residue(s) required for the propagation of feature annotation.</text>
</comment>
<comment type="subunit">
    <text evidence="7">Homoheptamer.</text>
</comment>
<proteinExistence type="inferred from homology"/>
<dbReference type="PANTHER" id="PTHR30221:SF8">
    <property type="entry name" value="SMALL-CONDUCTANCE MECHANOSENSITIVE CHANNEL"/>
    <property type="match status" value="1"/>
</dbReference>
<keyword evidence="7" id="KW-0407">Ion channel</keyword>
<dbReference type="EMBL" id="QFYQ01000001">
    <property type="protein sequence ID" value="RAK54421.1"/>
    <property type="molecule type" value="Genomic_DNA"/>
</dbReference>
<dbReference type="RefSeq" id="WP_111528172.1">
    <property type="nucleotide sequence ID" value="NZ_QFYQ01000001.1"/>
</dbReference>
<comment type="caution">
    <text evidence="12">The sequence shown here is derived from an EMBL/GenBank/DDBJ whole genome shotgun (WGS) entry which is preliminary data.</text>
</comment>
<evidence type="ECO:0000256" key="8">
    <source>
        <dbReference type="SAM" id="MobiDB-lite"/>
    </source>
</evidence>
<dbReference type="GO" id="GO:0008381">
    <property type="term" value="F:mechanosensitive monoatomic ion channel activity"/>
    <property type="evidence" value="ECO:0007669"/>
    <property type="project" value="InterPro"/>
</dbReference>
<evidence type="ECO:0000313" key="12">
    <source>
        <dbReference type="EMBL" id="RAK54421.1"/>
    </source>
</evidence>
<dbReference type="InterPro" id="IPR049142">
    <property type="entry name" value="MS_channel_1st"/>
</dbReference>
<dbReference type="GO" id="GO:0005886">
    <property type="term" value="C:plasma membrane"/>
    <property type="evidence" value="ECO:0007669"/>
    <property type="project" value="UniProtKB-SubCell"/>
</dbReference>
<keyword evidence="6 7" id="KW-0472">Membrane</keyword>
<accession>A0A328AIT0</accession>
<comment type="subcellular location">
    <subcellularLocation>
        <location evidence="7">Cell inner membrane</location>
        <topology evidence="7">Multi-pass membrane protein</topology>
    </subcellularLocation>
    <subcellularLocation>
        <location evidence="1">Cell membrane</location>
        <topology evidence="1">Multi-pass membrane protein</topology>
    </subcellularLocation>
</comment>
<feature type="region of interest" description="Disordered" evidence="8">
    <location>
        <begin position="1"/>
        <end position="20"/>
    </location>
</feature>
<dbReference type="PANTHER" id="PTHR30221">
    <property type="entry name" value="SMALL-CONDUCTANCE MECHANOSENSITIVE CHANNEL"/>
    <property type="match status" value="1"/>
</dbReference>
<dbReference type="SUPFAM" id="SSF50182">
    <property type="entry name" value="Sm-like ribonucleoproteins"/>
    <property type="match status" value="1"/>
</dbReference>
<dbReference type="SUPFAM" id="SSF82861">
    <property type="entry name" value="Mechanosensitive channel protein MscS (YggB), transmembrane region"/>
    <property type="match status" value="1"/>
</dbReference>
<feature type="region of interest" description="Disordered" evidence="8">
    <location>
        <begin position="330"/>
        <end position="356"/>
    </location>
</feature>
<reference evidence="13" key="1">
    <citation type="submission" date="2018-05" db="EMBL/GenBank/DDBJ databases">
        <authorList>
            <person name="Li X."/>
        </authorList>
    </citation>
    <scope>NUCLEOTIDE SEQUENCE [LARGE SCALE GENOMIC DNA]</scope>
    <source>
        <strain evidence="13">LX32</strain>
    </source>
</reference>
<dbReference type="Pfam" id="PF00924">
    <property type="entry name" value="MS_channel_2nd"/>
    <property type="match status" value="1"/>
</dbReference>
<keyword evidence="3" id="KW-1003">Cell membrane</keyword>
<keyword evidence="7" id="KW-0406">Ion transport</keyword>
<evidence type="ECO:0000256" key="2">
    <source>
        <dbReference type="ARBA" id="ARBA00008017"/>
    </source>
</evidence>
<name>A0A328AIT0_9CAUL</name>
<keyword evidence="5 7" id="KW-1133">Transmembrane helix</keyword>
<evidence type="ECO:0000259" key="11">
    <source>
        <dbReference type="Pfam" id="PF21088"/>
    </source>
</evidence>
<keyword evidence="7" id="KW-0997">Cell inner membrane</keyword>
<dbReference type="SUPFAM" id="SSF82689">
    <property type="entry name" value="Mechanosensitive channel protein MscS (YggB), C-terminal domain"/>
    <property type="match status" value="1"/>
</dbReference>
<feature type="compositionally biased region" description="Low complexity" evidence="8">
    <location>
        <begin position="330"/>
        <end position="349"/>
    </location>
</feature>
<dbReference type="InterPro" id="IPR006685">
    <property type="entry name" value="MscS_channel_2nd"/>
</dbReference>
<dbReference type="Gene3D" id="2.30.30.60">
    <property type="match status" value="1"/>
</dbReference>
<dbReference type="InterPro" id="IPR011014">
    <property type="entry name" value="MscS_channel_TM-2"/>
</dbReference>
<evidence type="ECO:0000256" key="6">
    <source>
        <dbReference type="ARBA" id="ARBA00023136"/>
    </source>
</evidence>
<protein>
    <recommendedName>
        <fullName evidence="7">Small-conductance mechanosensitive channel</fullName>
    </recommendedName>
</protein>
<evidence type="ECO:0000256" key="3">
    <source>
        <dbReference type="ARBA" id="ARBA00022475"/>
    </source>
</evidence>
<dbReference type="Pfam" id="PF21088">
    <property type="entry name" value="MS_channel_1st"/>
    <property type="match status" value="1"/>
</dbReference>
<evidence type="ECO:0000256" key="5">
    <source>
        <dbReference type="ARBA" id="ARBA00022989"/>
    </source>
</evidence>
<gene>
    <name evidence="12" type="ORF">DJ017_07735</name>
</gene>
<keyword evidence="7" id="KW-0813">Transport</keyword>
<dbReference type="Pfam" id="PF21082">
    <property type="entry name" value="MS_channel_3rd"/>
    <property type="match status" value="1"/>
</dbReference>
<sequence length="356" mass="37474">MGLPFPNLPGAPAPAHAAPASPTVPLGDQIERLVNGGPQAWAPLLAGLLHALINLAIGAGILVVTLWVARWASRLAREALARLHGRSAPDAVLAGFLASLVRYTVVVIGGIAVLQQIGVQTTSVLAVLGAASLAIGLALQGGLSNVAAGVMILLLRPYRIGDRVKIADVVGRVHGLDLFVTRLHDLQNSVVFIPNSKALGEVVVNYSMLEVRRIDMDFGIDYDDDEDLALALLIEIAKADPRIVADPPPWAKVTALKDSSVTVTLRAWTSPAGYRDTQFDLIKAVKQRFQAAGLSFPYPHQVAVTQREFTPPDQARQEAELSSLSAAAKAEAGVVKGRSRGARSTGSTSEAKGPTG</sequence>
<feature type="domain" description="Mechanosensitive ion channel transmembrane helices 2/3" evidence="11">
    <location>
        <begin position="100"/>
        <end position="140"/>
    </location>
</feature>
<evidence type="ECO:0000259" key="9">
    <source>
        <dbReference type="Pfam" id="PF00924"/>
    </source>
</evidence>
<feature type="domain" description="Mechanosensitive ion channel MscS C-terminal" evidence="10">
    <location>
        <begin position="214"/>
        <end position="296"/>
    </location>
</feature>
<evidence type="ECO:0000256" key="4">
    <source>
        <dbReference type="ARBA" id="ARBA00022692"/>
    </source>
</evidence>
<feature type="compositionally biased region" description="Pro residues" evidence="8">
    <location>
        <begin position="1"/>
        <end position="12"/>
    </location>
</feature>
<feature type="domain" description="Mechanosensitive ion channel MscS" evidence="9">
    <location>
        <begin position="143"/>
        <end position="207"/>
    </location>
</feature>
<organism evidence="12 13">
    <name type="scientific">Phenylobacterium soli</name>
    <dbReference type="NCBI Taxonomy" id="2170551"/>
    <lineage>
        <taxon>Bacteria</taxon>
        <taxon>Pseudomonadati</taxon>
        <taxon>Pseudomonadota</taxon>
        <taxon>Alphaproteobacteria</taxon>
        <taxon>Caulobacterales</taxon>
        <taxon>Caulobacteraceae</taxon>
        <taxon>Phenylobacterium</taxon>
    </lineage>
</organism>
<dbReference type="OrthoDB" id="9814206at2"/>
<evidence type="ECO:0000256" key="1">
    <source>
        <dbReference type="ARBA" id="ARBA00004651"/>
    </source>
</evidence>
<dbReference type="Proteomes" id="UP000249254">
    <property type="component" value="Unassembled WGS sequence"/>
</dbReference>
<dbReference type="InterPro" id="IPR045275">
    <property type="entry name" value="MscS_archaea/bacteria_type"/>
</dbReference>
<evidence type="ECO:0000259" key="10">
    <source>
        <dbReference type="Pfam" id="PF21082"/>
    </source>
</evidence>
<feature type="transmembrane region" description="Helical" evidence="7">
    <location>
        <begin position="41"/>
        <end position="69"/>
    </location>
</feature>
<feature type="transmembrane region" description="Helical" evidence="7">
    <location>
        <begin position="90"/>
        <end position="114"/>
    </location>
</feature>
<evidence type="ECO:0000256" key="7">
    <source>
        <dbReference type="RuleBase" id="RU369025"/>
    </source>
</evidence>
<keyword evidence="13" id="KW-1185">Reference proteome</keyword>
<dbReference type="InterPro" id="IPR010920">
    <property type="entry name" value="LSM_dom_sf"/>
</dbReference>
<dbReference type="Gene3D" id="3.30.70.100">
    <property type="match status" value="1"/>
</dbReference>
<dbReference type="AlphaFoldDB" id="A0A328AIT0"/>
<dbReference type="InterPro" id="IPR023408">
    <property type="entry name" value="MscS_beta-dom_sf"/>
</dbReference>
<dbReference type="Gene3D" id="1.10.287.1260">
    <property type="match status" value="1"/>
</dbReference>
<comment type="similarity">
    <text evidence="2 7">Belongs to the MscS (TC 1.A.23) family.</text>
</comment>
<feature type="transmembrane region" description="Helical" evidence="7">
    <location>
        <begin position="126"/>
        <end position="155"/>
    </location>
</feature>
<comment type="function">
    <text evidence="7">Mechanosensitive channel that participates in the regulation of osmotic pressure changes within the cell, opening in response to stretch forces in the membrane lipid bilayer, without the need for other proteins. Contributes to normal resistance to hypoosmotic shock. Forms an ion channel of 1.0 nanosiemens conductance with a slight preference for anions.</text>
</comment>
<keyword evidence="4 7" id="KW-0812">Transmembrane</keyword>